<dbReference type="EMBL" id="JABWDY010009147">
    <property type="protein sequence ID" value="KAF5201651.1"/>
    <property type="molecule type" value="Genomic_DNA"/>
</dbReference>
<keyword evidence="1" id="KW-0472">Membrane</keyword>
<gene>
    <name evidence="2" type="ORF">FRX31_008759</name>
</gene>
<keyword evidence="3" id="KW-1185">Reference proteome</keyword>
<proteinExistence type="predicted"/>
<feature type="transmembrane region" description="Helical" evidence="1">
    <location>
        <begin position="44"/>
        <end position="67"/>
    </location>
</feature>
<accession>A0A7J6WW45</accession>
<name>A0A7J6WW45_THATH</name>
<evidence type="ECO:0000313" key="3">
    <source>
        <dbReference type="Proteomes" id="UP000554482"/>
    </source>
</evidence>
<dbReference type="AlphaFoldDB" id="A0A7J6WW45"/>
<comment type="caution">
    <text evidence="2">The sequence shown here is derived from an EMBL/GenBank/DDBJ whole genome shotgun (WGS) entry which is preliminary data.</text>
</comment>
<keyword evidence="1" id="KW-1133">Transmembrane helix</keyword>
<organism evidence="2 3">
    <name type="scientific">Thalictrum thalictroides</name>
    <name type="common">Rue-anemone</name>
    <name type="synonym">Anemone thalictroides</name>
    <dbReference type="NCBI Taxonomy" id="46969"/>
    <lineage>
        <taxon>Eukaryota</taxon>
        <taxon>Viridiplantae</taxon>
        <taxon>Streptophyta</taxon>
        <taxon>Embryophyta</taxon>
        <taxon>Tracheophyta</taxon>
        <taxon>Spermatophyta</taxon>
        <taxon>Magnoliopsida</taxon>
        <taxon>Ranunculales</taxon>
        <taxon>Ranunculaceae</taxon>
        <taxon>Thalictroideae</taxon>
        <taxon>Thalictrum</taxon>
    </lineage>
</organism>
<dbReference type="Proteomes" id="UP000554482">
    <property type="component" value="Unassembled WGS sequence"/>
</dbReference>
<evidence type="ECO:0000313" key="2">
    <source>
        <dbReference type="EMBL" id="KAF5201651.1"/>
    </source>
</evidence>
<sequence length="69" mass="7936">MAGSMDHAHWNTSQKELHVRCYQYKQVIMSGKIHSSSLLERRTVYLLLVSYAIAILGEPVMFLCILLKL</sequence>
<keyword evidence="1" id="KW-0812">Transmembrane</keyword>
<reference evidence="2 3" key="1">
    <citation type="submission" date="2020-06" db="EMBL/GenBank/DDBJ databases">
        <title>Transcriptomic and genomic resources for Thalictrum thalictroides and T. hernandezii: Facilitating candidate gene discovery in an emerging model plant lineage.</title>
        <authorList>
            <person name="Arias T."/>
            <person name="Riano-Pachon D.M."/>
            <person name="Di Stilio V.S."/>
        </authorList>
    </citation>
    <scope>NUCLEOTIDE SEQUENCE [LARGE SCALE GENOMIC DNA]</scope>
    <source>
        <strain evidence="3">cv. WT478/WT964</strain>
        <tissue evidence="2">Leaves</tissue>
    </source>
</reference>
<evidence type="ECO:0000256" key="1">
    <source>
        <dbReference type="SAM" id="Phobius"/>
    </source>
</evidence>
<protein>
    <submittedName>
        <fullName evidence="2">Uncharacterized protein</fullName>
    </submittedName>
</protein>